<proteinExistence type="predicted"/>
<dbReference type="EMBL" id="GL636105">
    <property type="protein sequence ID" value="EFW12769.1"/>
    <property type="molecule type" value="Genomic_DNA"/>
</dbReference>
<dbReference type="AlphaFoldDB" id="E9CKU8"/>
<evidence type="ECO:0000256" key="1">
    <source>
        <dbReference type="SAM" id="MobiDB-lite"/>
    </source>
</evidence>
<evidence type="ECO:0000313" key="2">
    <source>
        <dbReference type="EMBL" id="EFW12769.1"/>
    </source>
</evidence>
<dbReference type="HOGENOM" id="CLU_3084658_0_0_6"/>
<keyword evidence="3" id="KW-1185">Reference proteome</keyword>
<organism evidence="2 3">
    <name type="scientific">Serratia symbiotica str. Tucson</name>
    <dbReference type="NCBI Taxonomy" id="914128"/>
    <lineage>
        <taxon>Bacteria</taxon>
        <taxon>Pseudomonadati</taxon>
        <taxon>Pseudomonadota</taxon>
        <taxon>Gammaproteobacteria</taxon>
        <taxon>Enterobacterales</taxon>
        <taxon>Yersiniaceae</taxon>
        <taxon>Serratia</taxon>
        <taxon>Serratia symbiotica</taxon>
    </lineage>
</organism>
<accession>E9CKU8</accession>
<reference evidence="3" key="1">
    <citation type="journal article" date="2011" name="Genome Biol. Evol.">
        <title>Massive genomic decay in Serratia symbiotica, a recently evolved symbiont of aphids.</title>
        <authorList>
            <person name="Burke G.R."/>
            <person name="Moran N.A."/>
        </authorList>
    </citation>
    <scope>NUCLEOTIDE SEQUENCE [LARGE SCALE GENOMIC DNA]</scope>
    <source>
        <strain evidence="3">Tucson</strain>
    </source>
</reference>
<gene>
    <name evidence="2" type="ORF">SSYM_0795</name>
</gene>
<protein>
    <submittedName>
        <fullName evidence="2">Uncharacterized protein</fullName>
    </submittedName>
</protein>
<name>E9CKU8_9GAMM</name>
<feature type="region of interest" description="Disordered" evidence="1">
    <location>
        <begin position="1"/>
        <end position="22"/>
    </location>
</feature>
<evidence type="ECO:0000313" key="3">
    <source>
        <dbReference type="Proteomes" id="UP000013568"/>
    </source>
</evidence>
<sequence length="52" mass="5871">MNGSITRDRGPTPVDEKAKHARPLQQAIAQLFNRHARLGTAVWAEQEDFFPP</sequence>
<dbReference type="Proteomes" id="UP000013568">
    <property type="component" value="Unassembled WGS sequence"/>
</dbReference>
<feature type="compositionally biased region" description="Basic and acidic residues" evidence="1">
    <location>
        <begin position="1"/>
        <end position="18"/>
    </location>
</feature>